<dbReference type="Pfam" id="PF00512">
    <property type="entry name" value="HisKA"/>
    <property type="match status" value="1"/>
</dbReference>
<dbReference type="EC" id="2.7.13.3" evidence="3"/>
<keyword evidence="5" id="KW-0808">Transferase</keyword>
<evidence type="ECO:0000256" key="7">
    <source>
        <dbReference type="ARBA" id="ARBA00023012"/>
    </source>
</evidence>
<dbReference type="Gene3D" id="3.30.450.20">
    <property type="entry name" value="PAS domain"/>
    <property type="match status" value="1"/>
</dbReference>
<dbReference type="SUPFAM" id="SSF47384">
    <property type="entry name" value="Homodimeric domain of signal transducing histidine kinase"/>
    <property type="match status" value="1"/>
</dbReference>
<evidence type="ECO:0000256" key="2">
    <source>
        <dbReference type="ARBA" id="ARBA00004370"/>
    </source>
</evidence>
<proteinExistence type="predicted"/>
<evidence type="ECO:0000259" key="8">
    <source>
        <dbReference type="PROSITE" id="PS50109"/>
    </source>
</evidence>
<dbReference type="Gene3D" id="6.10.340.10">
    <property type="match status" value="1"/>
</dbReference>
<keyword evidence="11" id="KW-1185">Reference proteome</keyword>
<gene>
    <name evidence="10" type="ORF">PMG71_10460</name>
</gene>
<dbReference type="Pfam" id="PF02518">
    <property type="entry name" value="HATPase_c"/>
    <property type="match status" value="1"/>
</dbReference>
<dbReference type="SMART" id="SM00387">
    <property type="entry name" value="HATPase_c"/>
    <property type="match status" value="1"/>
</dbReference>
<dbReference type="InterPro" id="IPR005467">
    <property type="entry name" value="His_kinase_dom"/>
</dbReference>
<feature type="domain" description="Histidine kinase" evidence="8">
    <location>
        <begin position="385"/>
        <end position="617"/>
    </location>
</feature>
<keyword evidence="4" id="KW-0597">Phosphoprotein</keyword>
<dbReference type="SUPFAM" id="SSF55874">
    <property type="entry name" value="ATPase domain of HSP90 chaperone/DNA topoisomerase II/histidine kinase"/>
    <property type="match status" value="1"/>
</dbReference>
<dbReference type="InterPro" id="IPR036097">
    <property type="entry name" value="HisK_dim/P_sf"/>
</dbReference>
<evidence type="ECO:0000259" key="9">
    <source>
        <dbReference type="PROSITE" id="PS50885"/>
    </source>
</evidence>
<protein>
    <recommendedName>
        <fullName evidence="3">histidine kinase</fullName>
        <ecNumber evidence="3">2.7.13.3</ecNumber>
    </recommendedName>
</protein>
<dbReference type="RefSeq" id="WP_283753607.1">
    <property type="nucleotide sequence ID" value="NZ_JAQOSP010000070.1"/>
</dbReference>
<dbReference type="PROSITE" id="PS50885">
    <property type="entry name" value="HAMP"/>
    <property type="match status" value="1"/>
</dbReference>
<dbReference type="CDD" id="cd00082">
    <property type="entry name" value="HisKA"/>
    <property type="match status" value="1"/>
</dbReference>
<dbReference type="PANTHER" id="PTHR43711">
    <property type="entry name" value="TWO-COMPONENT HISTIDINE KINASE"/>
    <property type="match status" value="1"/>
</dbReference>
<comment type="catalytic activity">
    <reaction evidence="1">
        <text>ATP + protein L-histidine = ADP + protein N-phospho-L-histidine.</text>
        <dbReference type="EC" id="2.7.13.3"/>
    </reaction>
</comment>
<dbReference type="PRINTS" id="PR00344">
    <property type="entry name" value="BCTRLSENSOR"/>
</dbReference>
<comment type="caution">
    <text evidence="10">The sequence shown here is derived from an EMBL/GenBank/DDBJ whole genome shotgun (WGS) entry which is preliminary data.</text>
</comment>
<keyword evidence="10" id="KW-0067">ATP-binding</keyword>
<sequence>MTIPVLCLLQYATYRKARSSLLETARYNIIESAIEKGDRLDLSINALTQQVKTASESGILQSGNPSQLNAYLKTISQRFSGSVRCVQLQSPTNDKMISSTCGEAAIANFKTEKITQKPYPQFAHEVKVELLLDDSPSTLYNYGKDQLHFLISSPVYNLSGEFKFNLVVEATIPLQQTQERKSLSGYTVIINQEGTIIAHIDSTRIGTNIRDETDKNLKSRLEAIIRAATSGQSNFLHLSAFDQSGKEAIAGYTAISNPTTTGLSNEKWVVLAVTPLNNALYGLQEIRQTLINLVLGLIAANLVATLILARSLVTPVEQLGKYAQSVECSVSPEPIPQKFQIHELNQLAKALNSMVERLISWAEELEVAWQEAKSSNQLKSEFLTSISHELRTPLNAIIGSVRLVKDGFCDDREEELEFLQQVDNAALHLLSIINDILDLSKIEAGKLSLELVPVDLNHILREVIDIEVGPIQSKGLSLSHESLAEPIPIYVDTDKFKQVLLNVIGNAIKFTEKGGITIIVDRVKPDLESKAQSNSAVLSQVRISVKDTGIGVDPSSQSKLFQPFVMADGTRTRKFEGTGLGLAISRNLIGMMDGQITLYSEGEGKGTTVEIILPLIDVKQLERSQALKTEV</sequence>
<keyword evidence="7" id="KW-0902">Two-component regulatory system</keyword>
<feature type="domain" description="HAMP" evidence="9">
    <location>
        <begin position="310"/>
        <end position="363"/>
    </location>
</feature>
<evidence type="ECO:0000313" key="10">
    <source>
        <dbReference type="EMBL" id="MDJ1169848.1"/>
    </source>
</evidence>
<dbReference type="InterPro" id="IPR003660">
    <property type="entry name" value="HAMP_dom"/>
</dbReference>
<dbReference type="InterPro" id="IPR004358">
    <property type="entry name" value="Sig_transdc_His_kin-like_C"/>
</dbReference>
<dbReference type="InterPro" id="IPR050736">
    <property type="entry name" value="Sensor_HK_Regulatory"/>
</dbReference>
<dbReference type="Gene3D" id="1.10.287.130">
    <property type="match status" value="1"/>
</dbReference>
<dbReference type="Proteomes" id="UP001235303">
    <property type="component" value="Unassembled WGS sequence"/>
</dbReference>
<dbReference type="InterPro" id="IPR036890">
    <property type="entry name" value="HATPase_C_sf"/>
</dbReference>
<dbReference type="GO" id="GO:0005524">
    <property type="term" value="F:ATP binding"/>
    <property type="evidence" value="ECO:0007669"/>
    <property type="project" value="UniProtKB-KW"/>
</dbReference>
<accession>A0ABT7ASG2</accession>
<evidence type="ECO:0000313" key="11">
    <source>
        <dbReference type="Proteomes" id="UP001235303"/>
    </source>
</evidence>
<evidence type="ECO:0000256" key="1">
    <source>
        <dbReference type="ARBA" id="ARBA00000085"/>
    </source>
</evidence>
<dbReference type="InterPro" id="IPR003594">
    <property type="entry name" value="HATPase_dom"/>
</dbReference>
<dbReference type="Gene3D" id="3.30.565.10">
    <property type="entry name" value="Histidine kinase-like ATPase, C-terminal domain"/>
    <property type="match status" value="1"/>
</dbReference>
<dbReference type="CDD" id="cd12912">
    <property type="entry name" value="PDC2_MCP_like"/>
    <property type="match status" value="1"/>
</dbReference>
<dbReference type="CDD" id="cd16922">
    <property type="entry name" value="HATPase_EvgS-ArcB-TorS-like"/>
    <property type="match status" value="1"/>
</dbReference>
<organism evidence="10 11">
    <name type="scientific">Roseofilum acuticapitatum BLCC-M154</name>
    <dbReference type="NCBI Taxonomy" id="3022444"/>
    <lineage>
        <taxon>Bacteria</taxon>
        <taxon>Bacillati</taxon>
        <taxon>Cyanobacteriota</taxon>
        <taxon>Cyanophyceae</taxon>
        <taxon>Desertifilales</taxon>
        <taxon>Desertifilaceae</taxon>
        <taxon>Roseofilum</taxon>
        <taxon>Roseofilum acuticapitatum</taxon>
    </lineage>
</organism>
<dbReference type="PROSITE" id="PS50109">
    <property type="entry name" value="HIS_KIN"/>
    <property type="match status" value="1"/>
</dbReference>
<reference evidence="10 11" key="1">
    <citation type="submission" date="2023-01" db="EMBL/GenBank/DDBJ databases">
        <title>Novel diversity within Roseofilum (Cyanobacteria; Desertifilaceae) from marine benthic mats with descriptions of four novel species.</title>
        <authorList>
            <person name="Wang Y."/>
            <person name="Berthold D.E."/>
            <person name="Hu J."/>
            <person name="Lefler F.W."/>
            <person name="Laughinghouse H.D. IV."/>
        </authorList>
    </citation>
    <scope>NUCLEOTIDE SEQUENCE [LARGE SCALE GENOMIC DNA]</scope>
    <source>
        <strain evidence="10 11">BLCC-M154</strain>
    </source>
</reference>
<evidence type="ECO:0000256" key="5">
    <source>
        <dbReference type="ARBA" id="ARBA00022679"/>
    </source>
</evidence>
<dbReference type="EMBL" id="JAQOSP010000070">
    <property type="protein sequence ID" value="MDJ1169848.1"/>
    <property type="molecule type" value="Genomic_DNA"/>
</dbReference>
<keyword evidence="10" id="KW-0547">Nucleotide-binding</keyword>
<dbReference type="SMART" id="SM00388">
    <property type="entry name" value="HisKA"/>
    <property type="match status" value="1"/>
</dbReference>
<dbReference type="PANTHER" id="PTHR43711:SF26">
    <property type="entry name" value="SENSOR HISTIDINE KINASE RCSC"/>
    <property type="match status" value="1"/>
</dbReference>
<comment type="subcellular location">
    <subcellularLocation>
        <location evidence="2">Membrane</location>
    </subcellularLocation>
</comment>
<evidence type="ECO:0000256" key="6">
    <source>
        <dbReference type="ARBA" id="ARBA00022777"/>
    </source>
</evidence>
<evidence type="ECO:0000256" key="3">
    <source>
        <dbReference type="ARBA" id="ARBA00012438"/>
    </source>
</evidence>
<evidence type="ECO:0000256" key="4">
    <source>
        <dbReference type="ARBA" id="ARBA00022553"/>
    </source>
</evidence>
<name>A0ABT7ASG2_9CYAN</name>
<keyword evidence="6" id="KW-0418">Kinase</keyword>
<dbReference type="InterPro" id="IPR003661">
    <property type="entry name" value="HisK_dim/P_dom"/>
</dbReference>